<organism evidence="7">
    <name type="scientific">Solanum chilense</name>
    <name type="common">Tomato</name>
    <name type="synonym">Lycopersicon chilense</name>
    <dbReference type="NCBI Taxonomy" id="4083"/>
    <lineage>
        <taxon>Eukaryota</taxon>
        <taxon>Viridiplantae</taxon>
        <taxon>Streptophyta</taxon>
        <taxon>Embryophyta</taxon>
        <taxon>Tracheophyta</taxon>
        <taxon>Spermatophyta</taxon>
        <taxon>Magnoliopsida</taxon>
        <taxon>eudicotyledons</taxon>
        <taxon>Gunneridae</taxon>
        <taxon>Pentapetalae</taxon>
        <taxon>asterids</taxon>
        <taxon>lamiids</taxon>
        <taxon>Solanales</taxon>
        <taxon>Solanaceae</taxon>
        <taxon>Solanoideae</taxon>
        <taxon>Solaneae</taxon>
        <taxon>Solanum</taxon>
        <taxon>Solanum subgen. Lycopersicon</taxon>
    </lineage>
</organism>
<evidence type="ECO:0000313" key="7">
    <source>
        <dbReference type="EMBL" id="TMW86209.1"/>
    </source>
</evidence>
<keyword evidence="2" id="KW-0645">Protease</keyword>
<keyword evidence="4" id="KW-0378">Hydrolase</keyword>
<sequence>MKLTYLALGPTDNTIDGVFRFDRYILSIISQLSSCEISRKIFSYCLKRESGNARGGILVLGEIQNPNMVYTPLVPSKGHYNVDLQGVAVDGKLLHIDPTICAISKDRRAIFDSETTLIYLVAEAYDSVIYAVIILSHILFS</sequence>
<evidence type="ECO:0000259" key="6">
    <source>
        <dbReference type="Pfam" id="PF00026"/>
    </source>
</evidence>
<dbReference type="Gene3D" id="2.40.70.10">
    <property type="entry name" value="Acid Proteases"/>
    <property type="match status" value="2"/>
</dbReference>
<dbReference type="GO" id="GO:0004190">
    <property type="term" value="F:aspartic-type endopeptidase activity"/>
    <property type="evidence" value="ECO:0007669"/>
    <property type="project" value="InterPro"/>
</dbReference>
<keyword evidence="5" id="KW-0812">Transmembrane</keyword>
<evidence type="ECO:0000256" key="2">
    <source>
        <dbReference type="ARBA" id="ARBA00022670"/>
    </source>
</evidence>
<feature type="transmembrane region" description="Helical" evidence="5">
    <location>
        <begin position="117"/>
        <end position="140"/>
    </location>
</feature>
<comment type="similarity">
    <text evidence="1">Belongs to the peptidase A1 family.</text>
</comment>
<dbReference type="PANTHER" id="PTHR13683">
    <property type="entry name" value="ASPARTYL PROTEASES"/>
    <property type="match status" value="1"/>
</dbReference>
<evidence type="ECO:0000256" key="4">
    <source>
        <dbReference type="ARBA" id="ARBA00022801"/>
    </source>
</evidence>
<dbReference type="InterPro" id="IPR021109">
    <property type="entry name" value="Peptidase_aspartic_dom_sf"/>
</dbReference>
<gene>
    <name evidence="7" type="ORF">EJD97_021780</name>
</gene>
<evidence type="ECO:0000256" key="3">
    <source>
        <dbReference type="ARBA" id="ARBA00022729"/>
    </source>
</evidence>
<reference evidence="7" key="1">
    <citation type="submission" date="2019-05" db="EMBL/GenBank/DDBJ databases">
        <title>The de novo reference genome and transcriptome assemblies of the wild tomato species Solanum chilense.</title>
        <authorList>
            <person name="Stam R."/>
            <person name="Nosenko T."/>
            <person name="Hoerger A.C."/>
            <person name="Stephan W."/>
            <person name="Seidel M.A."/>
            <person name="Kuhn J.M.M."/>
            <person name="Haberer G."/>
            <person name="Tellier A."/>
        </authorList>
    </citation>
    <scope>NUCLEOTIDE SEQUENCE</scope>
    <source>
        <tissue evidence="7">Mature leaves</tissue>
    </source>
</reference>
<comment type="caution">
    <text evidence="7">The sequence shown here is derived from an EMBL/GenBank/DDBJ whole genome shotgun (WGS) entry which is preliminary data.</text>
</comment>
<protein>
    <recommendedName>
        <fullName evidence="6">Peptidase A1 domain-containing protein</fullName>
    </recommendedName>
</protein>
<keyword evidence="5" id="KW-0472">Membrane</keyword>
<dbReference type="EMBL" id="RXGB01006727">
    <property type="protein sequence ID" value="TMW86209.1"/>
    <property type="molecule type" value="Genomic_DNA"/>
</dbReference>
<name>A0A6N2AX16_SOLCI</name>
<feature type="domain" description="Peptidase A1" evidence="6">
    <location>
        <begin position="35"/>
        <end position="131"/>
    </location>
</feature>
<accession>A0A6N2AX16</accession>
<dbReference type="PANTHER" id="PTHR13683:SF375">
    <property type="entry name" value="PEPTIDASE A1 DOMAIN-CONTAINING PROTEIN"/>
    <property type="match status" value="1"/>
</dbReference>
<keyword evidence="5" id="KW-1133">Transmembrane helix</keyword>
<proteinExistence type="inferred from homology"/>
<keyword evidence="3" id="KW-0732">Signal</keyword>
<dbReference type="GO" id="GO:0006508">
    <property type="term" value="P:proteolysis"/>
    <property type="evidence" value="ECO:0007669"/>
    <property type="project" value="UniProtKB-KW"/>
</dbReference>
<evidence type="ECO:0000256" key="5">
    <source>
        <dbReference type="SAM" id="Phobius"/>
    </source>
</evidence>
<dbReference type="AlphaFoldDB" id="A0A6N2AX16"/>
<dbReference type="Pfam" id="PF00026">
    <property type="entry name" value="Asp"/>
    <property type="match status" value="1"/>
</dbReference>
<dbReference type="InterPro" id="IPR001461">
    <property type="entry name" value="Aspartic_peptidase_A1"/>
</dbReference>
<dbReference type="SUPFAM" id="SSF50630">
    <property type="entry name" value="Acid proteases"/>
    <property type="match status" value="1"/>
</dbReference>
<evidence type="ECO:0000256" key="1">
    <source>
        <dbReference type="ARBA" id="ARBA00007447"/>
    </source>
</evidence>
<dbReference type="InterPro" id="IPR033121">
    <property type="entry name" value="PEPTIDASE_A1"/>
</dbReference>